<dbReference type="EMBL" id="JBBXMP010000051">
    <property type="protein sequence ID" value="KAL0065202.1"/>
    <property type="molecule type" value="Genomic_DNA"/>
</dbReference>
<evidence type="ECO:0000313" key="3">
    <source>
        <dbReference type="Proteomes" id="UP001437256"/>
    </source>
</evidence>
<protein>
    <submittedName>
        <fullName evidence="2">Uncharacterized protein</fullName>
    </submittedName>
</protein>
<feature type="region of interest" description="Disordered" evidence="1">
    <location>
        <begin position="73"/>
        <end position="136"/>
    </location>
</feature>
<feature type="compositionally biased region" description="Low complexity" evidence="1">
    <location>
        <begin position="177"/>
        <end position="188"/>
    </location>
</feature>
<proteinExistence type="predicted"/>
<gene>
    <name evidence="2" type="ORF">AAF712_007872</name>
</gene>
<keyword evidence="3" id="KW-1185">Reference proteome</keyword>
<organism evidence="2 3">
    <name type="scientific">Marasmius tenuissimus</name>
    <dbReference type="NCBI Taxonomy" id="585030"/>
    <lineage>
        <taxon>Eukaryota</taxon>
        <taxon>Fungi</taxon>
        <taxon>Dikarya</taxon>
        <taxon>Basidiomycota</taxon>
        <taxon>Agaricomycotina</taxon>
        <taxon>Agaricomycetes</taxon>
        <taxon>Agaricomycetidae</taxon>
        <taxon>Agaricales</taxon>
        <taxon>Marasmiineae</taxon>
        <taxon>Marasmiaceae</taxon>
        <taxon>Marasmius</taxon>
    </lineage>
</organism>
<accession>A0ABR2ZY34</accession>
<evidence type="ECO:0000313" key="2">
    <source>
        <dbReference type="EMBL" id="KAL0065202.1"/>
    </source>
</evidence>
<feature type="region of interest" description="Disordered" evidence="1">
    <location>
        <begin position="21"/>
        <end position="40"/>
    </location>
</feature>
<evidence type="ECO:0000256" key="1">
    <source>
        <dbReference type="SAM" id="MobiDB-lite"/>
    </source>
</evidence>
<sequence length="219" mass="24146">MTAAFARTPIKGTVENHRVQAPTTSFDWTSGSQKTSNSNITAIEQLPLAYTPRKSRPTSKTYRLSYARARHRNNVNSSHGGIRQGKSSLPPPTVEEIAKGLHLPRRANSAGFSRSKSLPPPRRSAMKNSTLNGPPASTRCFVPSIMEDSLLDRMSRLSFKSRVSRAFLSLKVQRRPSLASTLTASRSSMESEPDFSPAQKSVRFVVDQEHTSNAFGDDE</sequence>
<name>A0ABR2ZY34_9AGAR</name>
<feature type="region of interest" description="Disordered" evidence="1">
    <location>
        <begin position="177"/>
        <end position="201"/>
    </location>
</feature>
<reference evidence="2 3" key="1">
    <citation type="submission" date="2024-05" db="EMBL/GenBank/DDBJ databases">
        <title>A draft genome resource for the thread blight pathogen Marasmius tenuissimus strain MS-2.</title>
        <authorList>
            <person name="Yulfo-Soto G.E."/>
            <person name="Baruah I.K."/>
            <person name="Amoako-Attah I."/>
            <person name="Bukari Y."/>
            <person name="Meinhardt L.W."/>
            <person name="Bailey B.A."/>
            <person name="Cohen S.P."/>
        </authorList>
    </citation>
    <scope>NUCLEOTIDE SEQUENCE [LARGE SCALE GENOMIC DNA]</scope>
    <source>
        <strain evidence="2 3">MS-2</strain>
    </source>
</reference>
<comment type="caution">
    <text evidence="2">The sequence shown here is derived from an EMBL/GenBank/DDBJ whole genome shotgun (WGS) entry which is preliminary data.</text>
</comment>
<dbReference type="Proteomes" id="UP001437256">
    <property type="component" value="Unassembled WGS sequence"/>
</dbReference>